<protein>
    <recommendedName>
        <fullName evidence="2">DUF6697 domain-containing protein</fullName>
    </recommendedName>
</protein>
<keyword evidence="4" id="KW-1185">Reference proteome</keyword>
<proteinExistence type="predicted"/>
<accession>A0A067U0D0</accession>
<dbReference type="EMBL" id="KL142367">
    <property type="protein sequence ID" value="KDR85749.1"/>
    <property type="molecule type" value="Genomic_DNA"/>
</dbReference>
<dbReference type="AlphaFoldDB" id="A0A067U0D0"/>
<dbReference type="STRING" id="685588.A0A067U0D0"/>
<dbReference type="Pfam" id="PF20411">
    <property type="entry name" value="DUF6697"/>
    <property type="match status" value="1"/>
</dbReference>
<dbReference type="InterPro" id="IPR046520">
    <property type="entry name" value="DUF6697"/>
</dbReference>
<reference evidence="4" key="1">
    <citation type="journal article" date="2014" name="Proc. Natl. Acad. Sci. U.S.A.">
        <title>Extensive sampling of basidiomycete genomes demonstrates inadequacy of the white-rot/brown-rot paradigm for wood decay fungi.</title>
        <authorList>
            <person name="Riley R."/>
            <person name="Salamov A.A."/>
            <person name="Brown D.W."/>
            <person name="Nagy L.G."/>
            <person name="Floudas D."/>
            <person name="Held B.W."/>
            <person name="Levasseur A."/>
            <person name="Lombard V."/>
            <person name="Morin E."/>
            <person name="Otillar R."/>
            <person name="Lindquist E.A."/>
            <person name="Sun H."/>
            <person name="LaButti K.M."/>
            <person name="Schmutz J."/>
            <person name="Jabbour D."/>
            <person name="Luo H."/>
            <person name="Baker S.E."/>
            <person name="Pisabarro A.G."/>
            <person name="Walton J.D."/>
            <person name="Blanchette R.A."/>
            <person name="Henrissat B."/>
            <person name="Martin F."/>
            <person name="Cullen D."/>
            <person name="Hibbett D.S."/>
            <person name="Grigoriev I.V."/>
        </authorList>
    </citation>
    <scope>NUCLEOTIDE SEQUENCE [LARGE SCALE GENOMIC DNA]</scope>
    <source>
        <strain evidence="4">CBS 339.88</strain>
    </source>
</reference>
<feature type="domain" description="DUF6697" evidence="2">
    <location>
        <begin position="171"/>
        <end position="357"/>
    </location>
</feature>
<evidence type="ECO:0000256" key="1">
    <source>
        <dbReference type="SAM" id="MobiDB-lite"/>
    </source>
</evidence>
<feature type="region of interest" description="Disordered" evidence="1">
    <location>
        <begin position="366"/>
        <end position="450"/>
    </location>
</feature>
<name>A0A067U0D0_GALM3</name>
<dbReference type="OrthoDB" id="3176940at2759"/>
<evidence type="ECO:0000313" key="4">
    <source>
        <dbReference type="Proteomes" id="UP000027222"/>
    </source>
</evidence>
<feature type="compositionally biased region" description="Polar residues" evidence="1">
    <location>
        <begin position="368"/>
        <end position="378"/>
    </location>
</feature>
<gene>
    <name evidence="3" type="ORF">GALMADRAFT_234810</name>
</gene>
<dbReference type="HOGENOM" id="CLU_046159_1_0_1"/>
<sequence>MVYKTAKEPSDKESEDANLIDFFGDNGKYEVKAPKKGKHLDLKPVHELKNEPFCKITETKHEGIAELSILDTAADCDGRKIKNEPQDDVNYLSVPGSKRQRLILEVVVDTWFDFKRKRDTEYEKIKKMKNPKAEKVKGMEFSLSILHDRLKDIGFEGYEVNLDQDVRDAVVSRLFMSNRYGGNTQDPFPKIRAELVAQHGMNDFMYVNVMFHPQGPQLPGKPGIFLSPKPKVRPGAWRVLTRLQSNEWLFVGMYVVQLCASLTREEWNSLEPKVRKTWAHQIQKKKWGGDIRAKIVARRELGRKPTAAECEAVPKSQRNAVSSDEIEKAFDAGDVQLSVSTMKCVGYDEAFQRQLWKEFPIWSKKSKSQVQPTTSSTAGGRKRKRADSLESQSTDVDSKDEGSNTTGHTKPAKQAAIRSKKAVPRISYVDEEPEGLVYTPRGTKSRPIHI</sequence>
<evidence type="ECO:0000259" key="2">
    <source>
        <dbReference type="Pfam" id="PF20411"/>
    </source>
</evidence>
<evidence type="ECO:0000313" key="3">
    <source>
        <dbReference type="EMBL" id="KDR85749.1"/>
    </source>
</evidence>
<organism evidence="3 4">
    <name type="scientific">Galerina marginata (strain CBS 339.88)</name>
    <dbReference type="NCBI Taxonomy" id="685588"/>
    <lineage>
        <taxon>Eukaryota</taxon>
        <taxon>Fungi</taxon>
        <taxon>Dikarya</taxon>
        <taxon>Basidiomycota</taxon>
        <taxon>Agaricomycotina</taxon>
        <taxon>Agaricomycetes</taxon>
        <taxon>Agaricomycetidae</taxon>
        <taxon>Agaricales</taxon>
        <taxon>Agaricineae</taxon>
        <taxon>Strophariaceae</taxon>
        <taxon>Galerina</taxon>
    </lineage>
</organism>
<dbReference type="Proteomes" id="UP000027222">
    <property type="component" value="Unassembled WGS sequence"/>
</dbReference>